<dbReference type="InterPro" id="IPR008984">
    <property type="entry name" value="SMAD_FHA_dom_sf"/>
</dbReference>
<gene>
    <name evidence="2" type="primary">tagH</name>
    <name evidence="2" type="ORF">D4741_11925</name>
</gene>
<dbReference type="SUPFAM" id="SSF49879">
    <property type="entry name" value="SMAD/FHA domain"/>
    <property type="match status" value="1"/>
</dbReference>
<sequence>MEVILNVTSYHRLSPEIDAKKVVKNELTFGRSEDCDWYLPDPEKVISGRHGKIVKETDGFYVYDYSTNGLFINFSVSPLGKENKHRLNDGDILTIGDFQIESTLQQVNQVQDFEPQINSFNTSLSEMPKDSSDDIKGFAEQQMAYGSANELEDAMIAPTFQKTPSDNIDIFSQQNLSQPIPEDWDELAQLSASVEEKENSVPVLPVEESVISTPAVNDSKPFNNGNSAMAANNAPVSAPIKDNQIPNSSKLISSFLNGLSVNEKLSVELQNEDTWQRMGECFKLFLEGSMDLIRQRTNIKNQLKLNHTTFKVEQNNPLKFSATIDDVMQNLFVRNSASFLPANEAVKESFVDTKLHEQGLLAGATGALNGLLEQLSPDGIKAQSNNGGLLSSLPAYGGASSWRIYNELYADITDDVKAKGVLAFSDDFLKAYNGGN</sequence>
<evidence type="ECO:0000313" key="2">
    <source>
        <dbReference type="EMBL" id="RJF35670.1"/>
    </source>
</evidence>
<evidence type="ECO:0000313" key="3">
    <source>
        <dbReference type="Proteomes" id="UP000265938"/>
    </source>
</evidence>
<name>A0A3A3F257_9GAMM</name>
<comment type="caution">
    <text evidence="2">The sequence shown here is derived from an EMBL/GenBank/DDBJ whole genome shotgun (WGS) entry which is preliminary data.</text>
</comment>
<dbReference type="RefSeq" id="WP_119853126.1">
    <property type="nucleotide sequence ID" value="NZ_QYSE01000002.1"/>
</dbReference>
<dbReference type="InterPro" id="IPR046883">
    <property type="entry name" value="T6SS_FHA_C"/>
</dbReference>
<dbReference type="Pfam" id="PF00498">
    <property type="entry name" value="FHA"/>
    <property type="match status" value="1"/>
</dbReference>
<dbReference type="CDD" id="cd00060">
    <property type="entry name" value="FHA"/>
    <property type="match status" value="1"/>
</dbReference>
<organism evidence="2 3">
    <name type="scientific">Pseudoalteromonas gelatinilytica</name>
    <dbReference type="NCBI Taxonomy" id="1703256"/>
    <lineage>
        <taxon>Bacteria</taxon>
        <taxon>Pseudomonadati</taxon>
        <taxon>Pseudomonadota</taxon>
        <taxon>Gammaproteobacteria</taxon>
        <taxon>Alteromonadales</taxon>
        <taxon>Pseudoalteromonadaceae</taxon>
        <taxon>Pseudoalteromonas</taxon>
    </lineage>
</organism>
<protein>
    <submittedName>
        <fullName evidence="2">Type VI secretion system-associated FHA domain protein TagH</fullName>
    </submittedName>
</protein>
<dbReference type="Gene3D" id="2.60.200.20">
    <property type="match status" value="1"/>
</dbReference>
<dbReference type="EMBL" id="QYSE01000002">
    <property type="protein sequence ID" value="RJF35670.1"/>
    <property type="molecule type" value="Genomic_DNA"/>
</dbReference>
<feature type="domain" description="FHA" evidence="1">
    <location>
        <begin position="27"/>
        <end position="77"/>
    </location>
</feature>
<dbReference type="AlphaFoldDB" id="A0A3A3F257"/>
<dbReference type="InterPro" id="IPR017735">
    <property type="entry name" value="T6SS_FHA"/>
</dbReference>
<dbReference type="SMART" id="SM00240">
    <property type="entry name" value="FHA"/>
    <property type="match status" value="1"/>
</dbReference>
<proteinExistence type="predicted"/>
<dbReference type="PROSITE" id="PS50006">
    <property type="entry name" value="FHA_DOMAIN"/>
    <property type="match status" value="1"/>
</dbReference>
<dbReference type="Proteomes" id="UP000265938">
    <property type="component" value="Unassembled WGS sequence"/>
</dbReference>
<evidence type="ECO:0000259" key="1">
    <source>
        <dbReference type="PROSITE" id="PS50006"/>
    </source>
</evidence>
<dbReference type="Pfam" id="PF20232">
    <property type="entry name" value="T6SS_FHA_C"/>
    <property type="match status" value="1"/>
</dbReference>
<dbReference type="NCBIfam" id="TIGR03354">
    <property type="entry name" value="VI_FHA"/>
    <property type="match status" value="1"/>
</dbReference>
<dbReference type="InterPro" id="IPR000253">
    <property type="entry name" value="FHA_dom"/>
</dbReference>
<reference evidence="2 3" key="1">
    <citation type="submission" date="2018-09" db="EMBL/GenBank/DDBJ databases">
        <title>Identification of marine bacteria producing industrial enzymes.</title>
        <authorList>
            <person name="Cheng T.H."/>
            <person name="Saidin J."/>
            <person name="Muhd D.D."/>
            <person name="Isa M.N.M."/>
            <person name="Bakar M.F.A."/>
            <person name="Ismail N."/>
        </authorList>
    </citation>
    <scope>NUCLEOTIDE SEQUENCE [LARGE SCALE GENOMIC DNA]</scope>
    <source>
        <strain evidence="2 3">MNAD 1.6</strain>
    </source>
</reference>
<accession>A0A3A3F257</accession>